<organism evidence="1 2">
    <name type="scientific">Yoonia litorea</name>
    <dbReference type="NCBI Taxonomy" id="1123755"/>
    <lineage>
        <taxon>Bacteria</taxon>
        <taxon>Pseudomonadati</taxon>
        <taxon>Pseudomonadota</taxon>
        <taxon>Alphaproteobacteria</taxon>
        <taxon>Rhodobacterales</taxon>
        <taxon>Paracoccaceae</taxon>
        <taxon>Yoonia</taxon>
    </lineage>
</organism>
<name>A0A1I6MCT0_9RHOB</name>
<dbReference type="RefSeq" id="WP_090206029.1">
    <property type="nucleotide sequence ID" value="NZ_FOZM01000001.1"/>
</dbReference>
<dbReference type="AlphaFoldDB" id="A0A1I6MCT0"/>
<keyword evidence="2" id="KW-1185">Reference proteome</keyword>
<protein>
    <submittedName>
        <fullName evidence="1">Uncharacterized protein</fullName>
    </submittedName>
</protein>
<proteinExistence type="predicted"/>
<accession>A0A1I6MCT0</accession>
<evidence type="ECO:0000313" key="2">
    <source>
        <dbReference type="Proteomes" id="UP000198926"/>
    </source>
</evidence>
<dbReference type="EMBL" id="FOZM01000001">
    <property type="protein sequence ID" value="SFS13514.1"/>
    <property type="molecule type" value="Genomic_DNA"/>
</dbReference>
<evidence type="ECO:0000313" key="1">
    <source>
        <dbReference type="EMBL" id="SFS13514.1"/>
    </source>
</evidence>
<dbReference type="OrthoDB" id="6119866at2"/>
<dbReference type="STRING" id="1123755.SAMN05444714_1560"/>
<sequence length="163" mass="17990">MRVVVTTLALLAAVILVGGASIAVLNRDIPDYAVPDGPWKAGTALDGLTFFTFDRVIETEDEILDALVFRDGKFQSAMCQVYCDFGWHDYRTFIDGETLHFTTTTRCPDAPHTVVFYGTVVDGAVTFEGTWTTRRWYWTHQVNVVGRGTLVPSEEHIAAGIAG</sequence>
<gene>
    <name evidence="1" type="ORF">SAMN05444714_1560</name>
</gene>
<reference evidence="1 2" key="1">
    <citation type="submission" date="2016-10" db="EMBL/GenBank/DDBJ databases">
        <authorList>
            <person name="de Groot N.N."/>
        </authorList>
    </citation>
    <scope>NUCLEOTIDE SEQUENCE [LARGE SCALE GENOMIC DNA]</scope>
    <source>
        <strain evidence="1 2">DSM 29433</strain>
    </source>
</reference>
<dbReference type="Proteomes" id="UP000198926">
    <property type="component" value="Unassembled WGS sequence"/>
</dbReference>